<dbReference type="InterPro" id="IPR004860">
    <property type="entry name" value="LAGLIDADG_dom"/>
</dbReference>
<dbReference type="EMBL" id="MK111108">
    <property type="protein sequence ID" value="QDG01221.1"/>
    <property type="molecule type" value="Genomic_DNA"/>
</dbReference>
<keyword evidence="2" id="KW-0540">Nuclease</keyword>
<dbReference type="SUPFAM" id="SSF55608">
    <property type="entry name" value="Homing endonucleases"/>
    <property type="match status" value="2"/>
</dbReference>
<gene>
    <name evidence="2" type="primary">orf458</name>
</gene>
<evidence type="ECO:0000259" key="1">
    <source>
        <dbReference type="Pfam" id="PF00961"/>
    </source>
</evidence>
<dbReference type="AlphaFoldDB" id="A0A513U0Q9"/>
<proteinExistence type="predicted"/>
<feature type="domain" description="Homing endonuclease LAGLIDADG" evidence="1">
    <location>
        <begin position="57"/>
        <end position="152"/>
    </location>
</feature>
<feature type="domain" description="Homing endonuclease LAGLIDADG" evidence="1">
    <location>
        <begin position="207"/>
        <end position="319"/>
    </location>
</feature>
<keyword evidence="2" id="KW-0255">Endonuclease</keyword>
<organism evidence="2">
    <name type="scientific">Scytalidium sp</name>
    <dbReference type="NCBI Taxonomy" id="1715249"/>
    <lineage>
        <taxon>Eukaryota</taxon>
        <taxon>Fungi</taxon>
        <taxon>Dikarya</taxon>
        <taxon>Ascomycota</taxon>
        <taxon>Pezizomycotina</taxon>
        <taxon>Leotiomycetes</taxon>
        <taxon>Leotiomycetes incertae sedis</taxon>
        <taxon>Scytalidium</taxon>
    </lineage>
</organism>
<dbReference type="Gene3D" id="3.10.28.10">
    <property type="entry name" value="Homing endonucleases"/>
    <property type="match status" value="2"/>
</dbReference>
<dbReference type="Pfam" id="PF00961">
    <property type="entry name" value="LAGLIDADG_1"/>
    <property type="match status" value="2"/>
</dbReference>
<reference evidence="2" key="1">
    <citation type="journal article" name="Sci. Rep.">
        <title>Characterization of the mitochondrial genome of the pathogenic fungus Scytalidium auriculariicola (Leotiomycetes) and insights into its phylogenetics.</title>
        <authorList>
            <person name="Chen C."/>
            <person name="Li Q."/>
            <person name="Fu R."/>
            <person name="Wang J."/>
            <person name="Xiong C."/>
            <person name="Fan Z."/>
            <person name="Hu R."/>
            <person name="Zhang H."/>
            <person name="Lu D."/>
        </authorList>
    </citation>
    <scope>NUCLEOTIDE SEQUENCE</scope>
    <source>
        <tissue evidence="2">Mycelium</tissue>
    </source>
</reference>
<sequence length="458" mass="53355">MMKMKNTLLTAQSVGTIHNKLAGSYVVRSFISTMSNTDNVNLFYPFKSKMQLYQWFVGFSDAESNFIIHRILDKKGNISKFSFMFNIELHIDDLHVLEFIKNKLEIGNIRVYKDKSIFTVSDKQGVYKLMSIFDEFNLNTTKRMDYLNFKEAFILYHERDSNVKVTESKELIGKILKYKNTMNTKRNLALLTPEDLESNINITSYWLLGFIEGDGSFFISRTDIEPVFYIELSEEQYPVLLKIKEYLENNLGFDKYSLYKLKSSSVISINKQKSRLGKPTVIFSIKNIFILNNYFIPFIENMVFISKKGKDFLYFKIICNAVYKGSHKLEYIRSLIIKLSYTMNNFRLSTNTKPVELLSEQEKDNIILAEATFEYLNDGRILDKKTNKPLASFRSCIYEVTLPSGEIVLVDTLKEALGMVNVSFRTLKKLLDEGQSVKLRSYEVKRVPIFLPLDKFKI</sequence>
<keyword evidence="2" id="KW-0378">Hydrolase</keyword>
<protein>
    <submittedName>
        <fullName evidence="2">LAGLIDADG endonuclease</fullName>
    </submittedName>
</protein>
<dbReference type="InterPro" id="IPR027434">
    <property type="entry name" value="Homing_endonucl"/>
</dbReference>
<evidence type="ECO:0000313" key="2">
    <source>
        <dbReference type="EMBL" id="QDG01221.1"/>
    </source>
</evidence>
<dbReference type="InterPro" id="IPR051289">
    <property type="entry name" value="LAGLIDADG_Endonuclease"/>
</dbReference>
<dbReference type="GO" id="GO:0005739">
    <property type="term" value="C:mitochondrion"/>
    <property type="evidence" value="ECO:0007669"/>
    <property type="project" value="UniProtKB-ARBA"/>
</dbReference>
<keyword evidence="2" id="KW-0496">Mitochondrion</keyword>
<name>A0A513U0Q9_9PEZI</name>
<dbReference type="GO" id="GO:0004519">
    <property type="term" value="F:endonuclease activity"/>
    <property type="evidence" value="ECO:0007669"/>
    <property type="project" value="UniProtKB-KW"/>
</dbReference>
<accession>A0A513U0Q9</accession>
<dbReference type="PANTHER" id="PTHR36181:SF2">
    <property type="entry name" value="INTRON-ENCODED ENDONUCLEASE AI3-RELATED"/>
    <property type="match status" value="1"/>
</dbReference>
<dbReference type="PANTHER" id="PTHR36181">
    <property type="entry name" value="INTRON-ENCODED ENDONUCLEASE AI3-RELATED"/>
    <property type="match status" value="1"/>
</dbReference>
<geneLocation type="mitochondrion" evidence="2"/>